<dbReference type="RefSeq" id="WP_345403694.1">
    <property type="nucleotide sequence ID" value="NZ_BAABLA010000115.1"/>
</dbReference>
<dbReference type="SUPFAM" id="SSF51445">
    <property type="entry name" value="(Trans)glycosidases"/>
    <property type="match status" value="1"/>
</dbReference>
<dbReference type="InterPro" id="IPR018077">
    <property type="entry name" value="Glyco_hydro_fam25_subgr"/>
</dbReference>
<proteinExistence type="inferred from homology"/>
<dbReference type="PANTHER" id="PTHR34135">
    <property type="entry name" value="LYSOZYME"/>
    <property type="match status" value="1"/>
</dbReference>
<reference evidence="6" key="1">
    <citation type="journal article" date="2019" name="Int. J. Syst. Evol. Microbiol.">
        <title>The Global Catalogue of Microorganisms (GCM) 10K type strain sequencing project: providing services to taxonomists for standard genome sequencing and annotation.</title>
        <authorList>
            <consortium name="The Broad Institute Genomics Platform"/>
            <consortium name="The Broad Institute Genome Sequencing Center for Infectious Disease"/>
            <person name="Wu L."/>
            <person name="Ma J."/>
        </authorList>
    </citation>
    <scope>NUCLEOTIDE SEQUENCE [LARGE SCALE GENOMIC DNA]</scope>
    <source>
        <strain evidence="6">KCTC 32255</strain>
    </source>
</reference>
<name>A0ABW2BTL0_9PSEU</name>
<keyword evidence="6" id="KW-1185">Reference proteome</keyword>
<evidence type="ECO:0000256" key="3">
    <source>
        <dbReference type="ARBA" id="ARBA00023295"/>
    </source>
</evidence>
<dbReference type="PROSITE" id="PS51318">
    <property type="entry name" value="TAT"/>
    <property type="match status" value="1"/>
</dbReference>
<comment type="caution">
    <text evidence="5">The sequence shown here is derived from an EMBL/GenBank/DDBJ whole genome shotgun (WGS) entry which is preliminary data.</text>
</comment>
<organism evidence="5 6">
    <name type="scientific">Haloechinothrix salitolerans</name>
    <dbReference type="NCBI Taxonomy" id="926830"/>
    <lineage>
        <taxon>Bacteria</taxon>
        <taxon>Bacillati</taxon>
        <taxon>Actinomycetota</taxon>
        <taxon>Actinomycetes</taxon>
        <taxon>Pseudonocardiales</taxon>
        <taxon>Pseudonocardiaceae</taxon>
        <taxon>Haloechinothrix</taxon>
    </lineage>
</organism>
<evidence type="ECO:0000313" key="6">
    <source>
        <dbReference type="Proteomes" id="UP001596337"/>
    </source>
</evidence>
<dbReference type="InterPro" id="IPR002053">
    <property type="entry name" value="Glyco_hydro_25"/>
</dbReference>
<evidence type="ECO:0000313" key="5">
    <source>
        <dbReference type="EMBL" id="MFC6865834.1"/>
    </source>
</evidence>
<dbReference type="PROSITE" id="PS51904">
    <property type="entry name" value="GLYCOSYL_HYDROL_F25_2"/>
    <property type="match status" value="1"/>
</dbReference>
<dbReference type="InterPro" id="IPR006311">
    <property type="entry name" value="TAT_signal"/>
</dbReference>
<accession>A0ABW2BTL0</accession>
<dbReference type="Pfam" id="PF01183">
    <property type="entry name" value="Glyco_hydro_25"/>
    <property type="match status" value="1"/>
</dbReference>
<dbReference type="InterPro" id="IPR017853">
    <property type="entry name" value="GH"/>
</dbReference>
<dbReference type="EMBL" id="JBHSXX010000001">
    <property type="protein sequence ID" value="MFC6865834.1"/>
    <property type="molecule type" value="Genomic_DNA"/>
</dbReference>
<dbReference type="Proteomes" id="UP001596337">
    <property type="component" value="Unassembled WGS sequence"/>
</dbReference>
<dbReference type="PANTHER" id="PTHR34135:SF2">
    <property type="entry name" value="LYSOZYME"/>
    <property type="match status" value="1"/>
</dbReference>
<gene>
    <name evidence="5" type="ORF">ACFQGD_01600</name>
</gene>
<evidence type="ECO:0000256" key="4">
    <source>
        <dbReference type="SAM" id="MobiDB-lite"/>
    </source>
</evidence>
<protein>
    <submittedName>
        <fullName evidence="5">Lysozyme</fullName>
    </submittedName>
</protein>
<evidence type="ECO:0000256" key="2">
    <source>
        <dbReference type="ARBA" id="ARBA00022801"/>
    </source>
</evidence>
<feature type="region of interest" description="Disordered" evidence="4">
    <location>
        <begin position="55"/>
        <end position="87"/>
    </location>
</feature>
<comment type="similarity">
    <text evidence="1">Belongs to the glycosyl hydrolase 25 family.</text>
</comment>
<dbReference type="CDD" id="cd06412">
    <property type="entry name" value="GH25_CH-type"/>
    <property type="match status" value="1"/>
</dbReference>
<evidence type="ECO:0000256" key="1">
    <source>
        <dbReference type="ARBA" id="ARBA00010646"/>
    </source>
</evidence>
<sequence length="288" mass="31856">MTATRGRPGRRVMLGALAVVGAVVASLLSTPSVSAEPLSAVDVYVHRFSHPMGSQIAAHERGGPRQESPGDSETSDGSGAESDGIEGIDVSGWQREVDWQYWWDKGKRFAYVKATEGTGYRNPYFTQQYVGSYDVGMIRGAYHFALPDRSSGAAQARYFAERGGAWSADGQTLPGALDLEYNPYGETCYGKSKRAMRAWITDFHDTYREHTGRAPVIYTSANWWNQCVGDGHGFEETVPLWVARYADKVGDLPAGWDFHTFWQYSNDPIDQNTFNGTRKQLEAVALGE</sequence>
<dbReference type="SMART" id="SM00641">
    <property type="entry name" value="Glyco_25"/>
    <property type="match status" value="1"/>
</dbReference>
<keyword evidence="3" id="KW-0326">Glycosidase</keyword>
<dbReference type="Gene3D" id="3.20.20.80">
    <property type="entry name" value="Glycosidases"/>
    <property type="match status" value="1"/>
</dbReference>
<keyword evidence="2" id="KW-0378">Hydrolase</keyword>